<dbReference type="Gene3D" id="3.10.310.50">
    <property type="match status" value="1"/>
</dbReference>
<comment type="caution">
    <text evidence="1">The sequence shown here is derived from an EMBL/GenBank/DDBJ whole genome shotgun (WGS) entry which is preliminary data.</text>
</comment>
<proteinExistence type="predicted"/>
<evidence type="ECO:0000313" key="2">
    <source>
        <dbReference type="Proteomes" id="UP000233786"/>
    </source>
</evidence>
<gene>
    <name evidence="1" type="ORF">A8926_2465</name>
</gene>
<dbReference type="EMBL" id="PJNB01000001">
    <property type="protein sequence ID" value="PKW14815.1"/>
    <property type="molecule type" value="Genomic_DNA"/>
</dbReference>
<dbReference type="Pfam" id="PF17174">
    <property type="entry name" value="DUF5130"/>
    <property type="match status" value="1"/>
</dbReference>
<name>A0A2N3XVY6_SACSN</name>
<keyword evidence="2" id="KW-1185">Reference proteome</keyword>
<dbReference type="STRING" id="994479.GCA_000194155_02978"/>
<accession>A0A2N3XVY6</accession>
<protein>
    <submittedName>
        <fullName evidence="1">Uncharacterized protein DUF5130</fullName>
    </submittedName>
</protein>
<dbReference type="InterPro" id="IPR033437">
    <property type="entry name" value="DUF5130"/>
</dbReference>
<evidence type="ECO:0000313" key="1">
    <source>
        <dbReference type="EMBL" id="PKW14815.1"/>
    </source>
</evidence>
<dbReference type="Proteomes" id="UP000233786">
    <property type="component" value="Unassembled WGS sequence"/>
</dbReference>
<organism evidence="1 2">
    <name type="scientific">Saccharopolyspora spinosa</name>
    <dbReference type="NCBI Taxonomy" id="60894"/>
    <lineage>
        <taxon>Bacteria</taxon>
        <taxon>Bacillati</taxon>
        <taxon>Actinomycetota</taxon>
        <taxon>Actinomycetes</taxon>
        <taxon>Pseudonocardiales</taxon>
        <taxon>Pseudonocardiaceae</taxon>
        <taxon>Saccharopolyspora</taxon>
    </lineage>
</organism>
<dbReference type="AlphaFoldDB" id="A0A2N3XVY6"/>
<sequence length="178" mass="18866">MRGPALLGEAHVATGEIAGRPAVDAGELGIGEAMMATGRLSVARHVEPDRPRLPFGPGQLARLDEALALSSRSTGLEFAIYLGDLGEDTRKQAEELHANLGAMASDSVLIAVSPGQQKFEIVTGEEAHRRIPDRSCQLAAMSMVASFKEGELIDGLIGALRMLADTAGTSYQQSRSRR</sequence>
<reference evidence="1" key="1">
    <citation type="submission" date="2017-12" db="EMBL/GenBank/DDBJ databases">
        <title>Sequencing the genomes of 1000 Actinobacteria strains.</title>
        <authorList>
            <person name="Klenk H.-P."/>
        </authorList>
    </citation>
    <scope>NUCLEOTIDE SEQUENCE [LARGE SCALE GENOMIC DNA]</scope>
    <source>
        <strain evidence="1">DSM 44228</strain>
    </source>
</reference>